<dbReference type="Proteomes" id="UP000237347">
    <property type="component" value="Unassembled WGS sequence"/>
</dbReference>
<proteinExistence type="predicted"/>
<organism evidence="2 3">
    <name type="scientific">Quercus suber</name>
    <name type="common">Cork oak</name>
    <dbReference type="NCBI Taxonomy" id="58331"/>
    <lineage>
        <taxon>Eukaryota</taxon>
        <taxon>Viridiplantae</taxon>
        <taxon>Streptophyta</taxon>
        <taxon>Embryophyta</taxon>
        <taxon>Tracheophyta</taxon>
        <taxon>Spermatophyta</taxon>
        <taxon>Magnoliopsida</taxon>
        <taxon>eudicotyledons</taxon>
        <taxon>Gunneridae</taxon>
        <taxon>Pentapetalae</taxon>
        <taxon>rosids</taxon>
        <taxon>fabids</taxon>
        <taxon>Fagales</taxon>
        <taxon>Fagaceae</taxon>
        <taxon>Quercus</taxon>
    </lineage>
</organism>
<sequence>MEHYCLWKRHETADIFYGYAQKHDTIHIYNESPLTDPYFLVDSISCFDRSSSLNKRNGLNNKVASVKSYNKLQHKMLEHLFEHDQKVDMLVSKRSFGKENAFLTSIGLSRNTSDAKYKGPEMKCQKTQNSKSGADVTGVKWKLISKDRISDITNLIENRTGRDYSKARSLEQSFAIASTRAHIWNSPASVKKKPKPTVSVKKKPKYEEEEYGLIPEAPKSSAVTLCPEDFSSVSSLYQDQAPRHAP</sequence>
<feature type="region of interest" description="Disordered" evidence="1">
    <location>
        <begin position="187"/>
        <end position="206"/>
    </location>
</feature>
<protein>
    <submittedName>
        <fullName evidence="2">Uncharacterized protein</fullName>
    </submittedName>
</protein>
<gene>
    <name evidence="2" type="ORF">CFP56_041487</name>
</gene>
<accession>A0AAW0LKL3</accession>
<dbReference type="AlphaFoldDB" id="A0AAW0LKL3"/>
<reference evidence="2 3" key="1">
    <citation type="journal article" date="2018" name="Sci. Data">
        <title>The draft genome sequence of cork oak.</title>
        <authorList>
            <person name="Ramos A.M."/>
            <person name="Usie A."/>
            <person name="Barbosa P."/>
            <person name="Barros P.M."/>
            <person name="Capote T."/>
            <person name="Chaves I."/>
            <person name="Simoes F."/>
            <person name="Abreu I."/>
            <person name="Carrasquinho I."/>
            <person name="Faro C."/>
            <person name="Guimaraes J.B."/>
            <person name="Mendonca D."/>
            <person name="Nobrega F."/>
            <person name="Rodrigues L."/>
            <person name="Saibo N.J.M."/>
            <person name="Varela M.C."/>
            <person name="Egas C."/>
            <person name="Matos J."/>
            <person name="Miguel C.M."/>
            <person name="Oliveira M.M."/>
            <person name="Ricardo C.P."/>
            <person name="Goncalves S."/>
        </authorList>
    </citation>
    <scope>NUCLEOTIDE SEQUENCE [LARGE SCALE GENOMIC DNA]</scope>
    <source>
        <strain evidence="3">cv. HL8</strain>
    </source>
</reference>
<dbReference type="EMBL" id="PKMF04000085">
    <property type="protein sequence ID" value="KAK7851626.1"/>
    <property type="molecule type" value="Genomic_DNA"/>
</dbReference>
<evidence type="ECO:0000313" key="3">
    <source>
        <dbReference type="Proteomes" id="UP000237347"/>
    </source>
</evidence>
<evidence type="ECO:0000313" key="2">
    <source>
        <dbReference type="EMBL" id="KAK7851626.1"/>
    </source>
</evidence>
<comment type="caution">
    <text evidence="2">The sequence shown here is derived from an EMBL/GenBank/DDBJ whole genome shotgun (WGS) entry which is preliminary data.</text>
</comment>
<keyword evidence="3" id="KW-1185">Reference proteome</keyword>
<evidence type="ECO:0000256" key="1">
    <source>
        <dbReference type="SAM" id="MobiDB-lite"/>
    </source>
</evidence>
<name>A0AAW0LKL3_QUESU</name>
<feature type="compositionally biased region" description="Basic residues" evidence="1">
    <location>
        <begin position="190"/>
        <end position="204"/>
    </location>
</feature>